<dbReference type="HAMAP" id="MF_00735">
    <property type="entry name" value="Methyltr_PrmA"/>
    <property type="match status" value="1"/>
</dbReference>
<keyword evidence="7" id="KW-0689">Ribosomal protein</keyword>
<organism evidence="7 8">
    <name type="scientific">Rhodovulum sulfidophilum</name>
    <name type="common">Rhodobacter sulfidophilus</name>
    <dbReference type="NCBI Taxonomy" id="35806"/>
    <lineage>
        <taxon>Bacteria</taxon>
        <taxon>Pseudomonadati</taxon>
        <taxon>Pseudomonadota</taxon>
        <taxon>Alphaproteobacteria</taxon>
        <taxon>Rhodobacterales</taxon>
        <taxon>Paracoccaceae</taxon>
        <taxon>Rhodovulum</taxon>
    </lineage>
</organism>
<sequence>MPLFYASTVLAGEDAARALGDALEALDPLSTEVRDHDDGSGLWDVGAHFDGRPDAAGLALLAALHGAPDFGVTKVVERDWVAQVRSELTPVEAGRFVVFGGHDRDRIPSNRIGLEIEAAQAFGTGHHASTQGCLTALDRLARGGLVARNVADIGGGTGVLAMAAVSVFPARAIASDIDPLATVTARENAAANGLGPEILCVTAPGFNHPMLAARAPFDLVFANILAAPLKRLAPAMARHQAPGGVAILSGLLTRQAPSVLAVYQGWGYARIDRIPIGDWTTLVLRKI</sequence>
<dbReference type="GO" id="GO:0005737">
    <property type="term" value="C:cytoplasm"/>
    <property type="evidence" value="ECO:0007669"/>
    <property type="project" value="UniProtKB-SubCell"/>
</dbReference>
<evidence type="ECO:0000313" key="8">
    <source>
        <dbReference type="Proteomes" id="UP000249185"/>
    </source>
</evidence>
<keyword evidence="3 6" id="KW-0489">Methyltransferase</keyword>
<dbReference type="EC" id="2.1.1.-" evidence="6"/>
<comment type="similarity">
    <text evidence="1 6">Belongs to the methyltransferase superfamily. PrmA family.</text>
</comment>
<dbReference type="GO" id="GO:0005840">
    <property type="term" value="C:ribosome"/>
    <property type="evidence" value="ECO:0007669"/>
    <property type="project" value="UniProtKB-KW"/>
</dbReference>
<keyword evidence="5 6" id="KW-0949">S-adenosyl-L-methionine</keyword>
<dbReference type="Gene3D" id="3.40.50.150">
    <property type="entry name" value="Vaccinia Virus protein VP39"/>
    <property type="match status" value="1"/>
</dbReference>
<dbReference type="Pfam" id="PF06325">
    <property type="entry name" value="PrmA"/>
    <property type="match status" value="1"/>
</dbReference>
<feature type="binding site" evidence="6">
    <location>
        <position position="176"/>
    </location>
    <ligand>
        <name>S-adenosyl-L-methionine</name>
        <dbReference type="ChEBI" id="CHEBI:59789"/>
    </ligand>
</feature>
<evidence type="ECO:0000256" key="5">
    <source>
        <dbReference type="ARBA" id="ARBA00022691"/>
    </source>
</evidence>
<dbReference type="InterPro" id="IPR029063">
    <property type="entry name" value="SAM-dependent_MTases_sf"/>
</dbReference>
<comment type="subcellular location">
    <subcellularLocation>
        <location evidence="6">Cytoplasm</location>
    </subcellularLocation>
</comment>
<dbReference type="CDD" id="cd02440">
    <property type="entry name" value="AdoMet_MTases"/>
    <property type="match status" value="1"/>
</dbReference>
<reference evidence="7 8" key="1">
    <citation type="submission" date="2017-08" db="EMBL/GenBank/DDBJ databases">
        <title>Infants hospitalized years apart are colonized by the same room-sourced microbial strains.</title>
        <authorList>
            <person name="Brooks B."/>
            <person name="Olm M.R."/>
            <person name="Firek B.A."/>
            <person name="Baker R."/>
            <person name="Thomas B.C."/>
            <person name="Morowitz M.J."/>
            <person name="Banfield J.F."/>
        </authorList>
    </citation>
    <scope>NUCLEOTIDE SEQUENCE [LARGE SCALE GENOMIC DNA]</scope>
    <source>
        <strain evidence="7">S2_005_002_R2_34</strain>
    </source>
</reference>
<evidence type="ECO:0000256" key="2">
    <source>
        <dbReference type="ARBA" id="ARBA00022490"/>
    </source>
</evidence>
<dbReference type="PANTHER" id="PTHR43648:SF1">
    <property type="entry name" value="ELECTRON TRANSFER FLAVOPROTEIN BETA SUBUNIT LYSINE METHYLTRANSFERASE"/>
    <property type="match status" value="1"/>
</dbReference>
<dbReference type="PANTHER" id="PTHR43648">
    <property type="entry name" value="ELECTRON TRANSFER FLAVOPROTEIN BETA SUBUNIT LYSINE METHYLTRANSFERASE"/>
    <property type="match status" value="1"/>
</dbReference>
<evidence type="ECO:0000313" key="7">
    <source>
        <dbReference type="EMBL" id="PZQ47008.1"/>
    </source>
</evidence>
<evidence type="ECO:0000256" key="4">
    <source>
        <dbReference type="ARBA" id="ARBA00022679"/>
    </source>
</evidence>
<comment type="caution">
    <text evidence="7">The sequence shown here is derived from an EMBL/GenBank/DDBJ whole genome shotgun (WGS) entry which is preliminary data.</text>
</comment>
<dbReference type="GO" id="GO:0032259">
    <property type="term" value="P:methylation"/>
    <property type="evidence" value="ECO:0007669"/>
    <property type="project" value="UniProtKB-KW"/>
</dbReference>
<dbReference type="SUPFAM" id="SSF53335">
    <property type="entry name" value="S-adenosyl-L-methionine-dependent methyltransferases"/>
    <property type="match status" value="1"/>
</dbReference>
<comment type="catalytic activity">
    <reaction evidence="6">
        <text>L-lysyl-[protein] + 3 S-adenosyl-L-methionine = N(6),N(6),N(6)-trimethyl-L-lysyl-[protein] + 3 S-adenosyl-L-homocysteine + 3 H(+)</text>
        <dbReference type="Rhea" id="RHEA:54192"/>
        <dbReference type="Rhea" id="RHEA-COMP:9752"/>
        <dbReference type="Rhea" id="RHEA-COMP:13826"/>
        <dbReference type="ChEBI" id="CHEBI:15378"/>
        <dbReference type="ChEBI" id="CHEBI:29969"/>
        <dbReference type="ChEBI" id="CHEBI:57856"/>
        <dbReference type="ChEBI" id="CHEBI:59789"/>
        <dbReference type="ChEBI" id="CHEBI:61961"/>
    </reaction>
</comment>
<dbReference type="InterPro" id="IPR050078">
    <property type="entry name" value="Ribosomal_L11_MeTrfase_PrmA"/>
</dbReference>
<keyword evidence="4 6" id="KW-0808">Transferase</keyword>
<evidence type="ECO:0000256" key="3">
    <source>
        <dbReference type="ARBA" id="ARBA00022603"/>
    </source>
</evidence>
<dbReference type="InterPro" id="IPR004498">
    <property type="entry name" value="Ribosomal_PrmA_MeTrfase"/>
</dbReference>
<keyword evidence="2 6" id="KW-0963">Cytoplasm</keyword>
<name>A0A2W5N2Y4_RHOSU</name>
<feature type="binding site" evidence="6">
    <location>
        <position position="223"/>
    </location>
    <ligand>
        <name>S-adenosyl-L-methionine</name>
        <dbReference type="ChEBI" id="CHEBI:59789"/>
    </ligand>
</feature>
<accession>A0A2W5N2Y4</accession>
<feature type="binding site" evidence="6">
    <location>
        <position position="154"/>
    </location>
    <ligand>
        <name>S-adenosyl-L-methionine</name>
        <dbReference type="ChEBI" id="CHEBI:59789"/>
    </ligand>
</feature>
<evidence type="ECO:0000256" key="6">
    <source>
        <dbReference type="HAMAP-Rule" id="MF_00735"/>
    </source>
</evidence>
<gene>
    <name evidence="6" type="primary">prmA</name>
    <name evidence="7" type="ORF">DI556_18645</name>
</gene>
<dbReference type="EMBL" id="QFPW01000019">
    <property type="protein sequence ID" value="PZQ47008.1"/>
    <property type="molecule type" value="Genomic_DNA"/>
</dbReference>
<dbReference type="AlphaFoldDB" id="A0A2W5N2Y4"/>
<dbReference type="GO" id="GO:0008276">
    <property type="term" value="F:protein methyltransferase activity"/>
    <property type="evidence" value="ECO:0007669"/>
    <property type="project" value="UniProtKB-UniRule"/>
</dbReference>
<protein>
    <recommendedName>
        <fullName evidence="6">Ribosomal protein L11 methyltransferase</fullName>
        <shortName evidence="6">L11 Mtase</shortName>
        <ecNumber evidence="6">2.1.1.-</ecNumber>
    </recommendedName>
</protein>
<evidence type="ECO:0000256" key="1">
    <source>
        <dbReference type="ARBA" id="ARBA00009741"/>
    </source>
</evidence>
<proteinExistence type="inferred from homology"/>
<comment type="function">
    <text evidence="6">Methylates ribosomal protein L11.</text>
</comment>
<feature type="binding site" evidence="6">
    <location>
        <position position="130"/>
    </location>
    <ligand>
        <name>S-adenosyl-L-methionine</name>
        <dbReference type="ChEBI" id="CHEBI:59789"/>
    </ligand>
</feature>
<keyword evidence="7" id="KW-0687">Ribonucleoprotein</keyword>
<dbReference type="Proteomes" id="UP000249185">
    <property type="component" value="Unassembled WGS sequence"/>
</dbReference>